<evidence type="ECO:0000313" key="1">
    <source>
        <dbReference type="EMBL" id="CAG9321513.1"/>
    </source>
</evidence>
<keyword evidence="2" id="KW-1185">Reference proteome</keyword>
<dbReference type="EMBL" id="CAJZBQ010000028">
    <property type="protein sequence ID" value="CAG9321513.1"/>
    <property type="molecule type" value="Genomic_DNA"/>
</dbReference>
<reference evidence="1" key="1">
    <citation type="submission" date="2021-09" db="EMBL/GenBank/DDBJ databases">
        <authorList>
            <consortium name="AG Swart"/>
            <person name="Singh M."/>
            <person name="Singh A."/>
            <person name="Seah K."/>
            <person name="Emmerich C."/>
        </authorList>
    </citation>
    <scope>NUCLEOTIDE SEQUENCE</scope>
    <source>
        <strain evidence="1">ATCC30299</strain>
    </source>
</reference>
<gene>
    <name evidence="1" type="ORF">BSTOLATCC_MIC28793</name>
</gene>
<sequence length="184" mass="20562">MTEQSNSANSDIERILSSQVWKKRSLTTRNSPSPLREKLKIDCSKVSVLSKAKSSPRLPPIKEDFLTKLKSATLPPLSPTALSSTDHSKRLSRLAIPYKTLASSLKSQVKTVKSNYELIKVPKFPKSPFGSHKNIIIPEFEDLTIDYTTVHDAELRANQIKCLSGRMKSEGLFATLMAKSVYQK</sequence>
<protein>
    <submittedName>
        <fullName evidence="1">Uncharacterized protein</fullName>
    </submittedName>
</protein>
<dbReference type="AlphaFoldDB" id="A0AAU9JD59"/>
<comment type="caution">
    <text evidence="1">The sequence shown here is derived from an EMBL/GenBank/DDBJ whole genome shotgun (WGS) entry which is preliminary data.</text>
</comment>
<name>A0AAU9JD59_9CILI</name>
<accession>A0AAU9JD59</accession>
<organism evidence="1 2">
    <name type="scientific">Blepharisma stoltei</name>
    <dbReference type="NCBI Taxonomy" id="1481888"/>
    <lineage>
        <taxon>Eukaryota</taxon>
        <taxon>Sar</taxon>
        <taxon>Alveolata</taxon>
        <taxon>Ciliophora</taxon>
        <taxon>Postciliodesmatophora</taxon>
        <taxon>Heterotrichea</taxon>
        <taxon>Heterotrichida</taxon>
        <taxon>Blepharismidae</taxon>
        <taxon>Blepharisma</taxon>
    </lineage>
</organism>
<dbReference type="Proteomes" id="UP001162131">
    <property type="component" value="Unassembled WGS sequence"/>
</dbReference>
<evidence type="ECO:0000313" key="2">
    <source>
        <dbReference type="Proteomes" id="UP001162131"/>
    </source>
</evidence>
<proteinExistence type="predicted"/>